<name>A0A914D9Q6_9BILA</name>
<dbReference type="WBParaSite" id="ACRNAN_scaffold20939.g6491.t1">
    <property type="protein sequence ID" value="ACRNAN_scaffold20939.g6491.t1"/>
    <property type="gene ID" value="ACRNAN_scaffold20939.g6491"/>
</dbReference>
<sequence length="75" mass="8573">MGSHFLLLQIGKKVNQKMATIALILIHPTANGYQPIVPNQSRICVKFLLIMIKAELVRHVYVLLNQYVPLKSQYL</sequence>
<dbReference type="Proteomes" id="UP000887540">
    <property type="component" value="Unplaced"/>
</dbReference>
<dbReference type="AlphaFoldDB" id="A0A914D9Q6"/>
<accession>A0A914D9Q6</accession>
<evidence type="ECO:0000313" key="1">
    <source>
        <dbReference type="Proteomes" id="UP000887540"/>
    </source>
</evidence>
<proteinExistence type="predicted"/>
<protein>
    <submittedName>
        <fullName evidence="2">Uncharacterized protein</fullName>
    </submittedName>
</protein>
<evidence type="ECO:0000313" key="2">
    <source>
        <dbReference type="WBParaSite" id="ACRNAN_scaffold20939.g6491.t1"/>
    </source>
</evidence>
<keyword evidence="1" id="KW-1185">Reference proteome</keyword>
<organism evidence="1 2">
    <name type="scientific">Acrobeloides nanus</name>
    <dbReference type="NCBI Taxonomy" id="290746"/>
    <lineage>
        <taxon>Eukaryota</taxon>
        <taxon>Metazoa</taxon>
        <taxon>Ecdysozoa</taxon>
        <taxon>Nematoda</taxon>
        <taxon>Chromadorea</taxon>
        <taxon>Rhabditida</taxon>
        <taxon>Tylenchina</taxon>
        <taxon>Cephalobomorpha</taxon>
        <taxon>Cephaloboidea</taxon>
        <taxon>Cephalobidae</taxon>
        <taxon>Acrobeloides</taxon>
    </lineage>
</organism>
<reference evidence="2" key="1">
    <citation type="submission" date="2022-11" db="UniProtKB">
        <authorList>
            <consortium name="WormBaseParasite"/>
        </authorList>
    </citation>
    <scope>IDENTIFICATION</scope>
</reference>